<dbReference type="InterPro" id="IPR016454">
    <property type="entry name" value="Cysteine_dSase"/>
</dbReference>
<accession>A0A9D1WED5</accession>
<reference evidence="10" key="2">
    <citation type="submission" date="2021-04" db="EMBL/GenBank/DDBJ databases">
        <authorList>
            <person name="Gilroy R."/>
        </authorList>
    </citation>
    <scope>NUCLEOTIDE SEQUENCE</scope>
    <source>
        <strain evidence="10">USASDec5-558</strain>
    </source>
</reference>
<evidence type="ECO:0000256" key="6">
    <source>
        <dbReference type="ARBA" id="ARBA00023004"/>
    </source>
</evidence>
<keyword evidence="5" id="KW-0663">Pyridoxal phosphate</keyword>
<reference evidence="10" key="1">
    <citation type="journal article" date="2021" name="PeerJ">
        <title>Extensive microbial diversity within the chicken gut microbiome revealed by metagenomics and culture.</title>
        <authorList>
            <person name="Gilroy R."/>
            <person name="Ravi A."/>
            <person name="Getino M."/>
            <person name="Pursley I."/>
            <person name="Horton D.L."/>
            <person name="Alikhan N.F."/>
            <person name="Baker D."/>
            <person name="Gharbi K."/>
            <person name="Hall N."/>
            <person name="Watson M."/>
            <person name="Adriaenssens E.M."/>
            <person name="Foster-Nyarko E."/>
            <person name="Jarju S."/>
            <person name="Secka A."/>
            <person name="Antonio M."/>
            <person name="Oren A."/>
            <person name="Chaudhuri R.R."/>
            <person name="La Ragione R."/>
            <person name="Hildebrand F."/>
            <person name="Pallen M.J."/>
        </authorList>
    </citation>
    <scope>NUCLEOTIDE SEQUENCE</scope>
    <source>
        <strain evidence="10">USASDec5-558</strain>
    </source>
</reference>
<dbReference type="GO" id="GO:0031071">
    <property type="term" value="F:cysteine desulfurase activity"/>
    <property type="evidence" value="ECO:0007669"/>
    <property type="project" value="UniProtKB-EC"/>
</dbReference>
<dbReference type="EMBL" id="DXEV01000170">
    <property type="protein sequence ID" value="HIX57528.1"/>
    <property type="molecule type" value="Genomic_DNA"/>
</dbReference>
<comment type="similarity">
    <text evidence="2">Belongs to the class-V pyridoxal-phosphate-dependent aminotransferase family. NifS/IscS subfamily.</text>
</comment>
<name>A0A9D1WED5_9GAMM</name>
<dbReference type="InterPro" id="IPR015422">
    <property type="entry name" value="PyrdxlP-dep_Trfase_small"/>
</dbReference>
<evidence type="ECO:0000256" key="3">
    <source>
        <dbReference type="ARBA" id="ARBA00022679"/>
    </source>
</evidence>
<evidence type="ECO:0000313" key="11">
    <source>
        <dbReference type="Proteomes" id="UP000886829"/>
    </source>
</evidence>
<dbReference type="PIRSF" id="PIRSF005572">
    <property type="entry name" value="NifS"/>
    <property type="match status" value="1"/>
</dbReference>
<comment type="caution">
    <text evidence="10">The sequence shown here is derived from an EMBL/GenBank/DDBJ whole genome shotgun (WGS) entry which is preliminary data.</text>
</comment>
<evidence type="ECO:0000256" key="2">
    <source>
        <dbReference type="ARBA" id="ARBA00006490"/>
    </source>
</evidence>
<evidence type="ECO:0000256" key="1">
    <source>
        <dbReference type="ARBA" id="ARBA00001933"/>
    </source>
</evidence>
<protein>
    <submittedName>
        <fullName evidence="10">Aminotransferase class V-fold PLP-dependent enzyme</fullName>
    </submittedName>
</protein>
<dbReference type="PANTHER" id="PTHR11601:SF34">
    <property type="entry name" value="CYSTEINE DESULFURASE"/>
    <property type="match status" value="1"/>
</dbReference>
<keyword evidence="7" id="KW-0411">Iron-sulfur</keyword>
<organism evidence="10 11">
    <name type="scientific">Candidatus Anaerobiospirillum pullistercoris</name>
    <dbReference type="NCBI Taxonomy" id="2838452"/>
    <lineage>
        <taxon>Bacteria</taxon>
        <taxon>Pseudomonadati</taxon>
        <taxon>Pseudomonadota</taxon>
        <taxon>Gammaproteobacteria</taxon>
        <taxon>Aeromonadales</taxon>
        <taxon>Succinivibrionaceae</taxon>
        <taxon>Anaerobiospirillum</taxon>
    </lineage>
</organism>
<gene>
    <name evidence="10" type="ORF">H9850_08675</name>
</gene>
<dbReference type="SUPFAM" id="SSF53383">
    <property type="entry name" value="PLP-dependent transferases"/>
    <property type="match status" value="1"/>
</dbReference>
<evidence type="ECO:0000256" key="8">
    <source>
        <dbReference type="ARBA" id="ARBA00050776"/>
    </source>
</evidence>
<comment type="cofactor">
    <cofactor evidence="1">
        <name>pyridoxal 5'-phosphate</name>
        <dbReference type="ChEBI" id="CHEBI:597326"/>
    </cofactor>
</comment>
<comment type="catalytic activity">
    <reaction evidence="8">
        <text>(sulfur carrier)-H + L-cysteine = (sulfur carrier)-SH + L-alanine</text>
        <dbReference type="Rhea" id="RHEA:43892"/>
        <dbReference type="Rhea" id="RHEA-COMP:14737"/>
        <dbReference type="Rhea" id="RHEA-COMP:14739"/>
        <dbReference type="ChEBI" id="CHEBI:29917"/>
        <dbReference type="ChEBI" id="CHEBI:35235"/>
        <dbReference type="ChEBI" id="CHEBI:57972"/>
        <dbReference type="ChEBI" id="CHEBI:64428"/>
        <dbReference type="EC" id="2.8.1.7"/>
    </reaction>
</comment>
<dbReference type="InterPro" id="IPR000192">
    <property type="entry name" value="Aminotrans_V_dom"/>
</dbReference>
<sequence length="421" mass="45112">MPAAPANNAASLPIYLDNAAATPTDERVLQAMIECLKQDGIFGNSASKDHVYGWQAAEAVEKARDEIATAIGCSPLELIFTSGATESNNLALRGLAYGLKEQGDQRRHIITTPIEHKAVLECCTQLSTEGFSVSYITPRLDGTVTPEMLEAELQAHPDTFLVSISQANSVLGSMNDMDALATVAEKHGAYFHSDCAQSNGLFPLKLDHSKVSMVTLTPEKIYGPKGIGALYLKRDLKLPIHPMIVGGGHEKGLRGGTLATHQIVAMGTAFALIAKERKQVQQLQNNLRLKLLQGLQQIDGCVLNGYLLSDPHNSARPHLTATTPVDTLEQQTAHLPGVVSVSFRDINGALLLPSLRGLACSSGSACSSKELKPNYILTALGYPDELARASLRLSIGRFNTEEDVTRSLDIIAKAITALRGA</sequence>
<evidence type="ECO:0000256" key="7">
    <source>
        <dbReference type="ARBA" id="ARBA00023014"/>
    </source>
</evidence>
<evidence type="ECO:0000256" key="5">
    <source>
        <dbReference type="ARBA" id="ARBA00022898"/>
    </source>
</evidence>
<evidence type="ECO:0000259" key="9">
    <source>
        <dbReference type="Pfam" id="PF00266"/>
    </source>
</evidence>
<evidence type="ECO:0000313" key="10">
    <source>
        <dbReference type="EMBL" id="HIX57528.1"/>
    </source>
</evidence>
<dbReference type="GO" id="GO:0051536">
    <property type="term" value="F:iron-sulfur cluster binding"/>
    <property type="evidence" value="ECO:0007669"/>
    <property type="project" value="UniProtKB-KW"/>
</dbReference>
<dbReference type="GO" id="GO:0008483">
    <property type="term" value="F:transaminase activity"/>
    <property type="evidence" value="ECO:0007669"/>
    <property type="project" value="UniProtKB-KW"/>
</dbReference>
<dbReference type="PANTHER" id="PTHR11601">
    <property type="entry name" value="CYSTEINE DESULFURYLASE FAMILY MEMBER"/>
    <property type="match status" value="1"/>
</dbReference>
<keyword evidence="6" id="KW-0408">Iron</keyword>
<feature type="domain" description="Aminotransferase class V" evidence="9">
    <location>
        <begin position="14"/>
        <end position="306"/>
    </location>
</feature>
<keyword evidence="3" id="KW-0808">Transferase</keyword>
<keyword evidence="4" id="KW-0479">Metal-binding</keyword>
<dbReference type="Proteomes" id="UP000886829">
    <property type="component" value="Unassembled WGS sequence"/>
</dbReference>
<proteinExistence type="inferred from homology"/>
<dbReference type="InterPro" id="IPR015424">
    <property type="entry name" value="PyrdxlP-dep_Trfase"/>
</dbReference>
<evidence type="ECO:0000256" key="4">
    <source>
        <dbReference type="ARBA" id="ARBA00022723"/>
    </source>
</evidence>
<dbReference type="InterPro" id="IPR015421">
    <property type="entry name" value="PyrdxlP-dep_Trfase_major"/>
</dbReference>
<dbReference type="GO" id="GO:0046872">
    <property type="term" value="F:metal ion binding"/>
    <property type="evidence" value="ECO:0007669"/>
    <property type="project" value="UniProtKB-KW"/>
</dbReference>
<dbReference type="Gene3D" id="3.40.640.10">
    <property type="entry name" value="Type I PLP-dependent aspartate aminotransferase-like (Major domain)"/>
    <property type="match status" value="1"/>
</dbReference>
<dbReference type="Pfam" id="PF00266">
    <property type="entry name" value="Aminotran_5"/>
    <property type="match status" value="1"/>
</dbReference>
<dbReference type="AlphaFoldDB" id="A0A9D1WED5"/>
<dbReference type="Gene3D" id="3.90.1150.10">
    <property type="entry name" value="Aspartate Aminotransferase, domain 1"/>
    <property type="match status" value="1"/>
</dbReference>
<keyword evidence="10" id="KW-0032">Aminotransferase</keyword>